<proteinExistence type="predicted"/>
<evidence type="ECO:0000313" key="1">
    <source>
        <dbReference type="EMBL" id="JAT28970.1"/>
    </source>
</evidence>
<organism evidence="1">
    <name type="scientific">Graphocephala atropunctata</name>
    <dbReference type="NCBI Taxonomy" id="36148"/>
    <lineage>
        <taxon>Eukaryota</taxon>
        <taxon>Metazoa</taxon>
        <taxon>Ecdysozoa</taxon>
        <taxon>Arthropoda</taxon>
        <taxon>Hexapoda</taxon>
        <taxon>Insecta</taxon>
        <taxon>Pterygota</taxon>
        <taxon>Neoptera</taxon>
        <taxon>Paraneoptera</taxon>
        <taxon>Hemiptera</taxon>
        <taxon>Auchenorrhyncha</taxon>
        <taxon>Membracoidea</taxon>
        <taxon>Cicadellidae</taxon>
        <taxon>Cicadellinae</taxon>
        <taxon>Cicadellini</taxon>
        <taxon>Graphocephala</taxon>
    </lineage>
</organism>
<dbReference type="AlphaFoldDB" id="A0A1B6LZB6"/>
<protein>
    <submittedName>
        <fullName evidence="1">Uncharacterized protein</fullName>
    </submittedName>
</protein>
<name>A0A1B6LZB6_9HEMI</name>
<sequence length="120" mass="12517">GVHGARVLSRVQVESRGTKVVSHRVVTKVVNTNRESVRLTKGSVLGIAGNLCSVCSGRTGVYDGSDGEVRAPLSATSVAEAPQGASTGKVNVVDEISIGNVSEKNVTVVNVVKCKHWHVL</sequence>
<accession>A0A1B6LZB6</accession>
<reference evidence="1" key="1">
    <citation type="submission" date="2015-11" db="EMBL/GenBank/DDBJ databases">
        <title>De novo transcriptome assembly of four potential Pierce s Disease insect vectors from Arizona vineyards.</title>
        <authorList>
            <person name="Tassone E.E."/>
        </authorList>
    </citation>
    <scope>NUCLEOTIDE SEQUENCE</scope>
</reference>
<feature type="non-terminal residue" evidence="1">
    <location>
        <position position="1"/>
    </location>
</feature>
<dbReference type="EMBL" id="GEBQ01011007">
    <property type="protein sequence ID" value="JAT28970.1"/>
    <property type="molecule type" value="Transcribed_RNA"/>
</dbReference>
<gene>
    <name evidence="1" type="ORF">g.51082</name>
</gene>
<feature type="non-terminal residue" evidence="1">
    <location>
        <position position="120"/>
    </location>
</feature>